<dbReference type="Proteomes" id="UP000677918">
    <property type="component" value="Unassembled WGS sequence"/>
</dbReference>
<evidence type="ECO:0000313" key="1">
    <source>
        <dbReference type="EMBL" id="GIQ71545.1"/>
    </source>
</evidence>
<proteinExistence type="predicted"/>
<reference evidence="1" key="1">
    <citation type="submission" date="2021-04" db="EMBL/GenBank/DDBJ databases">
        <title>Draft genome sequence of Xylanibacillus composti strain K13.</title>
        <authorList>
            <person name="Uke A."/>
            <person name="Chhe C."/>
            <person name="Baramee S."/>
            <person name="Kosugi A."/>
        </authorList>
    </citation>
    <scope>NUCLEOTIDE SEQUENCE</scope>
    <source>
        <strain evidence="1">K13</strain>
    </source>
</reference>
<keyword evidence="2" id="KW-1185">Reference proteome</keyword>
<evidence type="ECO:0000313" key="2">
    <source>
        <dbReference type="Proteomes" id="UP000677918"/>
    </source>
</evidence>
<comment type="caution">
    <text evidence="1">The sequence shown here is derived from an EMBL/GenBank/DDBJ whole genome shotgun (WGS) entry which is preliminary data.</text>
</comment>
<name>A0A8J4H7W1_9BACL</name>
<dbReference type="RefSeq" id="WP_213414339.1">
    <property type="nucleotide sequence ID" value="NZ_BOVK01000109.1"/>
</dbReference>
<protein>
    <submittedName>
        <fullName evidence="1">Uncharacterized protein</fullName>
    </submittedName>
</protein>
<accession>A0A8J4H7W1</accession>
<dbReference type="AlphaFoldDB" id="A0A8J4H7W1"/>
<gene>
    <name evidence="1" type="ORF">XYCOK13_43690</name>
</gene>
<sequence length="56" mass="5949">MLVVQRSKTPHKQAAGQATAVMVLGVESLGRKAEPLSTPKSIKMIHVLAVGMSLDH</sequence>
<dbReference type="EMBL" id="BOVK01000109">
    <property type="protein sequence ID" value="GIQ71545.1"/>
    <property type="molecule type" value="Genomic_DNA"/>
</dbReference>
<organism evidence="1 2">
    <name type="scientific">Xylanibacillus composti</name>
    <dbReference type="NCBI Taxonomy" id="1572762"/>
    <lineage>
        <taxon>Bacteria</taxon>
        <taxon>Bacillati</taxon>
        <taxon>Bacillota</taxon>
        <taxon>Bacilli</taxon>
        <taxon>Bacillales</taxon>
        <taxon>Paenibacillaceae</taxon>
        <taxon>Xylanibacillus</taxon>
    </lineage>
</organism>